<dbReference type="Proteomes" id="UP000814033">
    <property type="component" value="Unassembled WGS sequence"/>
</dbReference>
<comment type="caution">
    <text evidence="1">The sequence shown here is derived from an EMBL/GenBank/DDBJ whole genome shotgun (WGS) entry which is preliminary data.</text>
</comment>
<evidence type="ECO:0000313" key="1">
    <source>
        <dbReference type="EMBL" id="KAI0037914.1"/>
    </source>
</evidence>
<sequence>MLHVCCMCRNNDFSQASPWTTLLRRTFRSAAPCRHRCRRNPSRNRGLASPQPSLRDPYKPQQREGHDTTPTLPPPREYRHMSSTPLLPLPLLATLRRVGHQRFCHPACYAVIFAADYVERHVRGGNRQARCVRTAFTAIRPAQAYASTPYVTSDILPISSPTSTWTGLCLRGPQVLLLIRIMRTSNTPRITPSFIALILRVLFRWHHPSRSCSSGFYWSSGGSRRFSS</sequence>
<reference evidence="1" key="1">
    <citation type="submission" date="2021-02" db="EMBL/GenBank/DDBJ databases">
        <authorList>
            <consortium name="DOE Joint Genome Institute"/>
            <person name="Ahrendt S."/>
            <person name="Looney B.P."/>
            <person name="Miyauchi S."/>
            <person name="Morin E."/>
            <person name="Drula E."/>
            <person name="Courty P.E."/>
            <person name="Chicoki N."/>
            <person name="Fauchery L."/>
            <person name="Kohler A."/>
            <person name="Kuo A."/>
            <person name="Labutti K."/>
            <person name="Pangilinan J."/>
            <person name="Lipzen A."/>
            <person name="Riley R."/>
            <person name="Andreopoulos W."/>
            <person name="He G."/>
            <person name="Johnson J."/>
            <person name="Barry K.W."/>
            <person name="Grigoriev I.V."/>
            <person name="Nagy L."/>
            <person name="Hibbett D."/>
            <person name="Henrissat B."/>
            <person name="Matheny P.B."/>
            <person name="Labbe J."/>
            <person name="Martin F."/>
        </authorList>
    </citation>
    <scope>NUCLEOTIDE SEQUENCE</scope>
    <source>
        <strain evidence="1">FP105234-sp</strain>
    </source>
</reference>
<evidence type="ECO:0000313" key="2">
    <source>
        <dbReference type="Proteomes" id="UP000814033"/>
    </source>
</evidence>
<organism evidence="1 2">
    <name type="scientific">Auriscalpium vulgare</name>
    <dbReference type="NCBI Taxonomy" id="40419"/>
    <lineage>
        <taxon>Eukaryota</taxon>
        <taxon>Fungi</taxon>
        <taxon>Dikarya</taxon>
        <taxon>Basidiomycota</taxon>
        <taxon>Agaricomycotina</taxon>
        <taxon>Agaricomycetes</taxon>
        <taxon>Russulales</taxon>
        <taxon>Auriscalpiaceae</taxon>
        <taxon>Auriscalpium</taxon>
    </lineage>
</organism>
<dbReference type="EMBL" id="MU276662">
    <property type="protein sequence ID" value="KAI0037914.1"/>
    <property type="molecule type" value="Genomic_DNA"/>
</dbReference>
<accession>A0ACB8R1B2</accession>
<reference evidence="1" key="2">
    <citation type="journal article" date="2022" name="New Phytol.">
        <title>Evolutionary transition to the ectomycorrhizal habit in the genomes of a hyperdiverse lineage of mushroom-forming fungi.</title>
        <authorList>
            <person name="Looney B."/>
            <person name="Miyauchi S."/>
            <person name="Morin E."/>
            <person name="Drula E."/>
            <person name="Courty P.E."/>
            <person name="Kohler A."/>
            <person name="Kuo A."/>
            <person name="LaButti K."/>
            <person name="Pangilinan J."/>
            <person name="Lipzen A."/>
            <person name="Riley R."/>
            <person name="Andreopoulos W."/>
            <person name="He G."/>
            <person name="Johnson J."/>
            <person name="Nolan M."/>
            <person name="Tritt A."/>
            <person name="Barry K.W."/>
            <person name="Grigoriev I.V."/>
            <person name="Nagy L.G."/>
            <person name="Hibbett D."/>
            <person name="Henrissat B."/>
            <person name="Matheny P.B."/>
            <person name="Labbe J."/>
            <person name="Martin F.M."/>
        </authorList>
    </citation>
    <scope>NUCLEOTIDE SEQUENCE</scope>
    <source>
        <strain evidence="1">FP105234-sp</strain>
    </source>
</reference>
<proteinExistence type="predicted"/>
<name>A0ACB8R1B2_9AGAM</name>
<gene>
    <name evidence="1" type="ORF">FA95DRAFT_1344827</name>
</gene>
<keyword evidence="2" id="KW-1185">Reference proteome</keyword>
<protein>
    <submittedName>
        <fullName evidence="1">Uncharacterized protein</fullName>
    </submittedName>
</protein>